<comment type="caution">
    <text evidence="11">The sequence shown here is derived from an EMBL/GenBank/DDBJ whole genome shotgun (WGS) entry which is preliminary data.</text>
</comment>
<dbReference type="SUPFAM" id="SSF81340">
    <property type="entry name" value="Clc chloride channel"/>
    <property type="match status" value="1"/>
</dbReference>
<evidence type="ECO:0000256" key="2">
    <source>
        <dbReference type="ARBA" id="ARBA00022448"/>
    </source>
</evidence>
<evidence type="ECO:0000256" key="5">
    <source>
        <dbReference type="ARBA" id="ARBA00022989"/>
    </source>
</evidence>
<evidence type="ECO:0000313" key="11">
    <source>
        <dbReference type="EMBL" id="CAE7335420.1"/>
    </source>
</evidence>
<evidence type="ECO:0000256" key="10">
    <source>
        <dbReference type="SAM" id="Phobius"/>
    </source>
</evidence>
<evidence type="ECO:0000256" key="6">
    <source>
        <dbReference type="ARBA" id="ARBA00023065"/>
    </source>
</evidence>
<proteinExistence type="predicted"/>
<keyword evidence="3 10" id="KW-0812">Transmembrane</keyword>
<gene>
    <name evidence="11" type="primary">Clcn1</name>
    <name evidence="11" type="ORF">SNAT2548_LOCUS17542</name>
</gene>
<evidence type="ECO:0000256" key="1">
    <source>
        <dbReference type="ARBA" id="ARBA00004141"/>
    </source>
</evidence>
<keyword evidence="4" id="KW-0677">Repeat</keyword>
<evidence type="ECO:0000256" key="8">
    <source>
        <dbReference type="ARBA" id="ARBA00023214"/>
    </source>
</evidence>
<feature type="transmembrane region" description="Helical" evidence="10">
    <location>
        <begin position="422"/>
        <end position="438"/>
    </location>
</feature>
<keyword evidence="2" id="KW-0813">Transport</keyword>
<keyword evidence="12" id="KW-1185">Reference proteome</keyword>
<keyword evidence="7 10" id="KW-0472">Membrane</keyword>
<dbReference type="InterPro" id="IPR014743">
    <property type="entry name" value="Cl-channel_core"/>
</dbReference>
<evidence type="ECO:0000256" key="7">
    <source>
        <dbReference type="ARBA" id="ARBA00023136"/>
    </source>
</evidence>
<dbReference type="InterPro" id="IPR050970">
    <property type="entry name" value="Cl_channel_volt-gated"/>
</dbReference>
<protein>
    <submittedName>
        <fullName evidence="11">Clcn1 protein</fullName>
    </submittedName>
</protein>
<feature type="transmembrane region" description="Helical" evidence="10">
    <location>
        <begin position="65"/>
        <end position="83"/>
    </location>
</feature>
<feature type="compositionally biased region" description="Polar residues" evidence="9">
    <location>
        <begin position="337"/>
        <end position="350"/>
    </location>
</feature>
<keyword evidence="8" id="KW-0868">Chloride</keyword>
<dbReference type="GO" id="GO:0005247">
    <property type="term" value="F:voltage-gated chloride channel activity"/>
    <property type="evidence" value="ECO:0007669"/>
    <property type="project" value="TreeGrafter"/>
</dbReference>
<feature type="transmembrane region" description="Helical" evidence="10">
    <location>
        <begin position="445"/>
        <end position="467"/>
    </location>
</feature>
<dbReference type="EMBL" id="CAJNDS010002115">
    <property type="protein sequence ID" value="CAE7335420.1"/>
    <property type="molecule type" value="Genomic_DNA"/>
</dbReference>
<dbReference type="AlphaFoldDB" id="A0A812P480"/>
<dbReference type="Gene3D" id="1.10.3080.10">
    <property type="entry name" value="Clc chloride channel"/>
    <property type="match status" value="1"/>
</dbReference>
<comment type="subcellular location">
    <subcellularLocation>
        <location evidence="1">Membrane</location>
        <topology evidence="1">Multi-pass membrane protein</topology>
    </subcellularLocation>
</comment>
<evidence type="ECO:0000256" key="4">
    <source>
        <dbReference type="ARBA" id="ARBA00022737"/>
    </source>
</evidence>
<feature type="transmembrane region" description="Helical" evidence="10">
    <location>
        <begin position="300"/>
        <end position="323"/>
    </location>
</feature>
<feature type="transmembrane region" description="Helical" evidence="10">
    <location>
        <begin position="216"/>
        <end position="239"/>
    </location>
</feature>
<sequence>MAHVSHAGTGLERAGSPSVSPAMRSPLSKMAKLFKKRTSAVVLDGAHYQRCEDLQQEEKGILRRFWILLVITAVLSSSLSFLIDAFTYTTGHLRHNLTIGAPLKAICFNVCLACLARLVVRPTVEAEGSGFPEMKAMLFGKVLFNFLTFRVLVSKALALSLGVAAGLPLGKEGPNVHMAACIARVIHPAFFEKRVRSSHGAHGAGGSGVGSAVSKLLLAACAVGVGASFSAPIGGVIFALELMLPQTYDAFAYWGCFTAGVVGAITYAVERTLVAGGAQILPLISSNVLPGEGADTEFPLLRLVVDIILGSMCGLLGGVWVRCHAHVSATLKKWRSQDTPQTPRPGSSQEPLLGQARGRRGFAGRLLQLLGGKWRDLALVAGITTLNTILASLLPLLGGKQQPLLISTIFNKRLHLDAPEKWVISWAGVTGTMTFCFLTKWFMTLLALSAAIPAGVVAPTMIIGGLLGRVYAHVLLPEWFIEMLLQKDGVPPTELEKGAFMARCAIVGASAFCSAVCRAFAMAITVFEVLALPNSVLPLCCASLAAIFVANKVSLPFFDANLATRNLGGIPAITFTDKALEPVMKVMQVVEMGECLPQVTSLRHVLQVLMSTKHDFFPIVRPLDWNISDQGLLEGTMTRQSAERLLRMCDPTGDAPDKEVDLLDPRFQAPPDGSEPLVEGSPVRVSPDCTVKDAYLLMKVAESDGVVYVTERGILQGFVTLNTLMSREI</sequence>
<accession>A0A812P480</accession>
<dbReference type="PRINTS" id="PR00762">
    <property type="entry name" value="CLCHANNEL"/>
</dbReference>
<feature type="transmembrane region" description="Helical" evidence="10">
    <location>
        <begin position="500"/>
        <end position="524"/>
    </location>
</feature>
<dbReference type="PANTHER" id="PTHR45720:SF10">
    <property type="entry name" value="CHLORIDE CHANNEL PROTEIN 2"/>
    <property type="match status" value="1"/>
</dbReference>
<dbReference type="Gene3D" id="3.10.580.10">
    <property type="entry name" value="CBS-domain"/>
    <property type="match status" value="1"/>
</dbReference>
<keyword evidence="5 10" id="KW-1133">Transmembrane helix</keyword>
<feature type="region of interest" description="Disordered" evidence="9">
    <location>
        <begin position="1"/>
        <end position="23"/>
    </location>
</feature>
<dbReference type="Pfam" id="PF00654">
    <property type="entry name" value="Voltage_CLC"/>
    <property type="match status" value="2"/>
</dbReference>
<feature type="transmembrane region" description="Helical" evidence="10">
    <location>
        <begin position="103"/>
        <end position="121"/>
    </location>
</feature>
<evidence type="ECO:0000256" key="3">
    <source>
        <dbReference type="ARBA" id="ARBA00022692"/>
    </source>
</evidence>
<feature type="transmembrane region" description="Helical" evidence="10">
    <location>
        <begin position="251"/>
        <end position="269"/>
    </location>
</feature>
<organism evidence="11 12">
    <name type="scientific">Symbiodinium natans</name>
    <dbReference type="NCBI Taxonomy" id="878477"/>
    <lineage>
        <taxon>Eukaryota</taxon>
        <taxon>Sar</taxon>
        <taxon>Alveolata</taxon>
        <taxon>Dinophyceae</taxon>
        <taxon>Suessiales</taxon>
        <taxon>Symbiodiniaceae</taxon>
        <taxon>Symbiodinium</taxon>
    </lineage>
</organism>
<evidence type="ECO:0000256" key="9">
    <source>
        <dbReference type="SAM" id="MobiDB-lite"/>
    </source>
</evidence>
<dbReference type="InterPro" id="IPR046342">
    <property type="entry name" value="CBS_dom_sf"/>
</dbReference>
<dbReference type="SUPFAM" id="SSF54631">
    <property type="entry name" value="CBS-domain pair"/>
    <property type="match status" value="1"/>
</dbReference>
<dbReference type="Proteomes" id="UP000604046">
    <property type="component" value="Unassembled WGS sequence"/>
</dbReference>
<reference evidence="11" key="1">
    <citation type="submission" date="2021-02" db="EMBL/GenBank/DDBJ databases">
        <authorList>
            <person name="Dougan E. K."/>
            <person name="Rhodes N."/>
            <person name="Thang M."/>
            <person name="Chan C."/>
        </authorList>
    </citation>
    <scope>NUCLEOTIDE SEQUENCE</scope>
</reference>
<evidence type="ECO:0000313" key="12">
    <source>
        <dbReference type="Proteomes" id="UP000604046"/>
    </source>
</evidence>
<feature type="transmembrane region" description="Helical" evidence="10">
    <location>
        <begin position="536"/>
        <end position="558"/>
    </location>
</feature>
<dbReference type="OrthoDB" id="4564at2759"/>
<dbReference type="GO" id="GO:0016020">
    <property type="term" value="C:membrane"/>
    <property type="evidence" value="ECO:0007669"/>
    <property type="project" value="UniProtKB-SubCell"/>
</dbReference>
<feature type="region of interest" description="Disordered" evidence="9">
    <location>
        <begin position="334"/>
        <end position="353"/>
    </location>
</feature>
<keyword evidence="6" id="KW-0406">Ion transport</keyword>
<feature type="transmembrane region" description="Helical" evidence="10">
    <location>
        <begin position="142"/>
        <end position="167"/>
    </location>
</feature>
<name>A0A812P480_9DINO</name>
<feature type="transmembrane region" description="Helical" evidence="10">
    <location>
        <begin position="377"/>
        <end position="397"/>
    </location>
</feature>
<dbReference type="InterPro" id="IPR001807">
    <property type="entry name" value="ClC"/>
</dbReference>
<dbReference type="PANTHER" id="PTHR45720">
    <property type="entry name" value="CHLORIDE CHANNEL PROTEIN 2"/>
    <property type="match status" value="1"/>
</dbReference>